<keyword evidence="7 14" id="KW-0812">Transmembrane</keyword>
<dbReference type="PRINTS" id="PR00344">
    <property type="entry name" value="BCTRLSENSOR"/>
</dbReference>
<organism evidence="16 17">
    <name type="scientific">Paenibacillus chungangensis</name>
    <dbReference type="NCBI Taxonomy" id="696535"/>
    <lineage>
        <taxon>Bacteria</taxon>
        <taxon>Bacillati</taxon>
        <taxon>Bacillota</taxon>
        <taxon>Bacilli</taxon>
        <taxon>Bacillales</taxon>
        <taxon>Paenibacillaceae</taxon>
        <taxon>Paenibacillus</taxon>
    </lineage>
</organism>
<protein>
    <recommendedName>
        <fullName evidence="3">histidine kinase</fullName>
        <ecNumber evidence="3">2.7.13.3</ecNumber>
    </recommendedName>
</protein>
<evidence type="ECO:0000256" key="1">
    <source>
        <dbReference type="ARBA" id="ARBA00000085"/>
    </source>
</evidence>
<comment type="caution">
    <text evidence="16">The sequence shown here is derived from an EMBL/GenBank/DDBJ whole genome shotgun (WGS) entry which is preliminary data.</text>
</comment>
<feature type="transmembrane region" description="Helical" evidence="14">
    <location>
        <begin position="18"/>
        <end position="37"/>
    </location>
</feature>
<keyword evidence="8" id="KW-0547">Nucleotide-binding</keyword>
<evidence type="ECO:0000259" key="15">
    <source>
        <dbReference type="PROSITE" id="PS50109"/>
    </source>
</evidence>
<dbReference type="Pfam" id="PF02518">
    <property type="entry name" value="HATPase_c"/>
    <property type="match status" value="1"/>
</dbReference>
<evidence type="ECO:0000256" key="9">
    <source>
        <dbReference type="ARBA" id="ARBA00022777"/>
    </source>
</evidence>
<gene>
    <name evidence="16" type="ORF">ACFQ2I_13305</name>
</gene>
<dbReference type="InterPro" id="IPR003661">
    <property type="entry name" value="HisK_dim/P_dom"/>
</dbReference>
<evidence type="ECO:0000256" key="14">
    <source>
        <dbReference type="SAM" id="Phobius"/>
    </source>
</evidence>
<dbReference type="Gene3D" id="3.30.565.10">
    <property type="entry name" value="Histidine kinase-like ATPase, C-terminal domain"/>
    <property type="match status" value="1"/>
</dbReference>
<dbReference type="SUPFAM" id="SSF55874">
    <property type="entry name" value="ATPase domain of HSP90 chaperone/DNA topoisomerase II/histidine kinase"/>
    <property type="match status" value="1"/>
</dbReference>
<dbReference type="EC" id="2.7.13.3" evidence="3"/>
<dbReference type="PROSITE" id="PS50109">
    <property type="entry name" value="HIS_KIN"/>
    <property type="match status" value="1"/>
</dbReference>
<dbReference type="InterPro" id="IPR003594">
    <property type="entry name" value="HATPase_dom"/>
</dbReference>
<evidence type="ECO:0000256" key="4">
    <source>
        <dbReference type="ARBA" id="ARBA00022475"/>
    </source>
</evidence>
<keyword evidence="11 14" id="KW-1133">Transmembrane helix</keyword>
<sequence length="362" mass="41067">MKTTGKGLSLILFLKDRLLYMGLIIVIIGLATSLFLLETARHPGLVETGTMVYFVLLALFMLGVWLVLDYVRQRHYYNELKEAIIKSDELQASMMIGAAVTSEQQLVVKLLEEQHRAYLNELGRYRRQQEMHNHYVMQWVHHMKTPISVIDLHMQEAQGSSAIGEAELGELARSVREETERMTRGLEMMLHTARLEKFELDVHIRRKPLHDLIRASVNAHKRLCIQYAIYPRIQGEAWVETDEKWMIFVMNQLTSNAIKYSKSKPGSKKLIYRITEHAGGEVVLAIIDEGIGIPKQELSRIFDAFFTGENGRTSGESTGMGLYLTKQVCMKLGHAISVSSEPGTGTTFSLSFKPAGIHVMSE</sequence>
<keyword evidence="5" id="KW-0597">Phosphoprotein</keyword>
<dbReference type="SMART" id="SM00387">
    <property type="entry name" value="HATPase_c"/>
    <property type="match status" value="1"/>
</dbReference>
<evidence type="ECO:0000313" key="16">
    <source>
        <dbReference type="EMBL" id="MFD0960363.1"/>
    </source>
</evidence>
<keyword evidence="9 16" id="KW-0418">Kinase</keyword>
<evidence type="ECO:0000256" key="6">
    <source>
        <dbReference type="ARBA" id="ARBA00022679"/>
    </source>
</evidence>
<evidence type="ECO:0000256" key="11">
    <source>
        <dbReference type="ARBA" id="ARBA00022989"/>
    </source>
</evidence>
<dbReference type="PANTHER" id="PTHR45453:SF2">
    <property type="entry name" value="HISTIDINE KINASE"/>
    <property type="match status" value="1"/>
</dbReference>
<keyword evidence="10" id="KW-0067">ATP-binding</keyword>
<keyword evidence="17" id="KW-1185">Reference proteome</keyword>
<evidence type="ECO:0000313" key="17">
    <source>
        <dbReference type="Proteomes" id="UP001596989"/>
    </source>
</evidence>
<accession>A0ABW3HS24</accession>
<dbReference type="InterPro" id="IPR004358">
    <property type="entry name" value="Sig_transdc_His_kin-like_C"/>
</dbReference>
<comment type="subcellular location">
    <subcellularLocation>
        <location evidence="2">Cell membrane</location>
        <topology evidence="2">Multi-pass membrane protein</topology>
    </subcellularLocation>
</comment>
<evidence type="ECO:0000256" key="8">
    <source>
        <dbReference type="ARBA" id="ARBA00022741"/>
    </source>
</evidence>
<dbReference type="RefSeq" id="WP_377564833.1">
    <property type="nucleotide sequence ID" value="NZ_JBHTJZ010000020.1"/>
</dbReference>
<dbReference type="InterPro" id="IPR050351">
    <property type="entry name" value="BphY/WalK/GraS-like"/>
</dbReference>
<evidence type="ECO:0000256" key="13">
    <source>
        <dbReference type="ARBA" id="ARBA00023136"/>
    </source>
</evidence>
<feature type="domain" description="Histidine kinase" evidence="15">
    <location>
        <begin position="138"/>
        <end position="356"/>
    </location>
</feature>
<evidence type="ECO:0000256" key="12">
    <source>
        <dbReference type="ARBA" id="ARBA00023012"/>
    </source>
</evidence>
<dbReference type="CDD" id="cd00082">
    <property type="entry name" value="HisKA"/>
    <property type="match status" value="1"/>
</dbReference>
<dbReference type="Proteomes" id="UP001596989">
    <property type="component" value="Unassembled WGS sequence"/>
</dbReference>
<feature type="transmembrane region" description="Helical" evidence="14">
    <location>
        <begin position="49"/>
        <end position="71"/>
    </location>
</feature>
<dbReference type="PANTHER" id="PTHR45453">
    <property type="entry name" value="PHOSPHATE REGULON SENSOR PROTEIN PHOR"/>
    <property type="match status" value="1"/>
</dbReference>
<dbReference type="InterPro" id="IPR036890">
    <property type="entry name" value="HATPase_C_sf"/>
</dbReference>
<dbReference type="SMART" id="SM00388">
    <property type="entry name" value="HisKA"/>
    <property type="match status" value="1"/>
</dbReference>
<dbReference type="EMBL" id="JBHTJZ010000020">
    <property type="protein sequence ID" value="MFD0960363.1"/>
    <property type="molecule type" value="Genomic_DNA"/>
</dbReference>
<evidence type="ECO:0000256" key="3">
    <source>
        <dbReference type="ARBA" id="ARBA00012438"/>
    </source>
</evidence>
<evidence type="ECO:0000256" key="5">
    <source>
        <dbReference type="ARBA" id="ARBA00022553"/>
    </source>
</evidence>
<comment type="catalytic activity">
    <reaction evidence="1">
        <text>ATP + protein L-histidine = ADP + protein N-phospho-L-histidine.</text>
        <dbReference type="EC" id="2.7.13.3"/>
    </reaction>
</comment>
<name>A0ABW3HS24_9BACL</name>
<keyword evidence="4" id="KW-1003">Cell membrane</keyword>
<evidence type="ECO:0000256" key="7">
    <source>
        <dbReference type="ARBA" id="ARBA00022692"/>
    </source>
</evidence>
<evidence type="ECO:0000256" key="2">
    <source>
        <dbReference type="ARBA" id="ARBA00004651"/>
    </source>
</evidence>
<dbReference type="GO" id="GO:0004673">
    <property type="term" value="F:protein histidine kinase activity"/>
    <property type="evidence" value="ECO:0007669"/>
    <property type="project" value="UniProtKB-EC"/>
</dbReference>
<proteinExistence type="predicted"/>
<evidence type="ECO:0000256" key="10">
    <source>
        <dbReference type="ARBA" id="ARBA00022840"/>
    </source>
</evidence>
<keyword evidence="13 14" id="KW-0472">Membrane</keyword>
<keyword evidence="12" id="KW-0902">Two-component regulatory system</keyword>
<reference evidence="17" key="1">
    <citation type="journal article" date="2019" name="Int. J. Syst. Evol. Microbiol.">
        <title>The Global Catalogue of Microorganisms (GCM) 10K type strain sequencing project: providing services to taxonomists for standard genome sequencing and annotation.</title>
        <authorList>
            <consortium name="The Broad Institute Genomics Platform"/>
            <consortium name="The Broad Institute Genome Sequencing Center for Infectious Disease"/>
            <person name="Wu L."/>
            <person name="Ma J."/>
        </authorList>
    </citation>
    <scope>NUCLEOTIDE SEQUENCE [LARGE SCALE GENOMIC DNA]</scope>
    <source>
        <strain evidence="17">CCUG 59129</strain>
    </source>
</reference>
<keyword evidence="6 16" id="KW-0808">Transferase</keyword>
<dbReference type="InterPro" id="IPR005467">
    <property type="entry name" value="His_kinase_dom"/>
</dbReference>